<sequence length="65" mass="7086">MEQNSYASPICSVFSNDTQTAEVADEGQFPPDAFSLETRQRGAGPELHSNILLAALQIVTTKYII</sequence>
<dbReference type="EMBL" id="KE124829">
    <property type="protein sequence ID" value="EPB77738.1"/>
    <property type="molecule type" value="Genomic_DNA"/>
</dbReference>
<gene>
    <name evidence="1" type="ORF">ANCCEY_03157</name>
</gene>
<reference evidence="1 2" key="1">
    <citation type="submission" date="2013-05" db="EMBL/GenBank/DDBJ databases">
        <title>Draft genome of the parasitic nematode Anyclostoma ceylanicum.</title>
        <authorList>
            <person name="Mitreva M."/>
        </authorList>
    </citation>
    <scope>NUCLEOTIDE SEQUENCE [LARGE SCALE GENOMIC DNA]</scope>
</reference>
<protein>
    <submittedName>
        <fullName evidence="1">Uncharacterized protein</fullName>
    </submittedName>
</protein>
<dbReference type="AlphaFoldDB" id="A0A0D6M2M6"/>
<evidence type="ECO:0000313" key="1">
    <source>
        <dbReference type="EMBL" id="EPB77738.1"/>
    </source>
</evidence>
<evidence type="ECO:0000313" key="2">
    <source>
        <dbReference type="Proteomes" id="UP000054495"/>
    </source>
</evidence>
<keyword evidence="2" id="KW-1185">Reference proteome</keyword>
<proteinExistence type="predicted"/>
<name>A0A0D6M2M6_9BILA</name>
<organism evidence="1 2">
    <name type="scientific">Ancylostoma ceylanicum</name>
    <dbReference type="NCBI Taxonomy" id="53326"/>
    <lineage>
        <taxon>Eukaryota</taxon>
        <taxon>Metazoa</taxon>
        <taxon>Ecdysozoa</taxon>
        <taxon>Nematoda</taxon>
        <taxon>Chromadorea</taxon>
        <taxon>Rhabditida</taxon>
        <taxon>Rhabditina</taxon>
        <taxon>Rhabditomorpha</taxon>
        <taxon>Strongyloidea</taxon>
        <taxon>Ancylostomatidae</taxon>
        <taxon>Ancylostomatinae</taxon>
        <taxon>Ancylostoma</taxon>
    </lineage>
</organism>
<dbReference type="Proteomes" id="UP000054495">
    <property type="component" value="Unassembled WGS sequence"/>
</dbReference>
<accession>A0A0D6M2M6</accession>